<evidence type="ECO:0000313" key="1">
    <source>
        <dbReference type="EMBL" id="KAJ1530219.1"/>
    </source>
</evidence>
<organism evidence="1 2">
    <name type="scientific">Megalurothrips usitatus</name>
    <name type="common">bean blossom thrips</name>
    <dbReference type="NCBI Taxonomy" id="439358"/>
    <lineage>
        <taxon>Eukaryota</taxon>
        <taxon>Metazoa</taxon>
        <taxon>Ecdysozoa</taxon>
        <taxon>Arthropoda</taxon>
        <taxon>Hexapoda</taxon>
        <taxon>Insecta</taxon>
        <taxon>Pterygota</taxon>
        <taxon>Neoptera</taxon>
        <taxon>Paraneoptera</taxon>
        <taxon>Thysanoptera</taxon>
        <taxon>Terebrantia</taxon>
        <taxon>Thripoidea</taxon>
        <taxon>Thripidae</taxon>
        <taxon>Megalurothrips</taxon>
    </lineage>
</organism>
<comment type="caution">
    <text evidence="1">The sequence shown here is derived from an EMBL/GenBank/DDBJ whole genome shotgun (WGS) entry which is preliminary data.</text>
</comment>
<reference evidence="1" key="1">
    <citation type="submission" date="2022-12" db="EMBL/GenBank/DDBJ databases">
        <title>Chromosome-level genome assembly of the bean flower thrips Megalurothrips usitatus.</title>
        <authorList>
            <person name="Ma L."/>
            <person name="Liu Q."/>
            <person name="Li H."/>
            <person name="Cai W."/>
        </authorList>
    </citation>
    <scope>NUCLEOTIDE SEQUENCE</scope>
    <source>
        <strain evidence="1">Cailab_2022a</strain>
    </source>
</reference>
<accession>A0AAV7Y1T8</accession>
<dbReference type="EMBL" id="JAPTSV010000002">
    <property type="protein sequence ID" value="KAJ1530219.1"/>
    <property type="molecule type" value="Genomic_DNA"/>
</dbReference>
<name>A0AAV7Y1T8_9NEOP</name>
<keyword evidence="2" id="KW-1185">Reference proteome</keyword>
<dbReference type="Proteomes" id="UP001075354">
    <property type="component" value="Chromosome 2"/>
</dbReference>
<protein>
    <submittedName>
        <fullName evidence="1">Uncharacterized protein</fullName>
    </submittedName>
</protein>
<dbReference type="AlphaFoldDB" id="A0AAV7Y1T8"/>
<gene>
    <name evidence="1" type="ORF">ONE63_005146</name>
</gene>
<proteinExistence type="predicted"/>
<evidence type="ECO:0000313" key="2">
    <source>
        <dbReference type="Proteomes" id="UP001075354"/>
    </source>
</evidence>
<sequence length="113" mass="12660">MEPKRQDGRGGFCYLQFGLPLGVYSGLAWLHDDPSYTIELQGTYEVSENDVYTTDLADISTLHLAKNISLRESMAFNVCSCYGIHRVTGYTLRAEMTNANKSMTVRRTAEVPT</sequence>